<sequence length="189" mass="21844">MFNLRRLLALIIMVSVIALTAVIYRHLQQQSPREILEMLPDDIDLALEDLHYTQNEEGHRRWTLDANKAEYQRGNSLAKLDAVKLWFYSTEESGDISLRADQGQLAQDTGQVDVWGNVILETTRGEQLFTERLHYDDQARQLSTEEPIRFVSPQMELKGVGLQVDIGLSRMLVKDNVWMKLYPVNSEKK</sequence>
<evidence type="ECO:0000256" key="4">
    <source>
        <dbReference type="ARBA" id="ARBA00022989"/>
    </source>
</evidence>
<dbReference type="PANTHER" id="PTHR37481">
    <property type="entry name" value="LIPOPOLYSACCHARIDE EXPORT SYSTEM PROTEIN LPTC"/>
    <property type="match status" value="1"/>
</dbReference>
<dbReference type="InterPro" id="IPR010664">
    <property type="entry name" value="LipoPS_assembly_LptC-rel"/>
</dbReference>
<dbReference type="Pfam" id="PF06835">
    <property type="entry name" value="LptC"/>
    <property type="match status" value="1"/>
</dbReference>
<dbReference type="Proteomes" id="UP000199409">
    <property type="component" value="Unassembled WGS sequence"/>
</dbReference>
<evidence type="ECO:0000256" key="1">
    <source>
        <dbReference type="ARBA" id="ARBA00022475"/>
    </source>
</evidence>
<dbReference type="GO" id="GO:0005886">
    <property type="term" value="C:plasma membrane"/>
    <property type="evidence" value="ECO:0007669"/>
    <property type="project" value="InterPro"/>
</dbReference>
<dbReference type="InterPro" id="IPR026265">
    <property type="entry name" value="LptC"/>
</dbReference>
<gene>
    <name evidence="7" type="ORF">SAMN05660420_01613</name>
</gene>
<evidence type="ECO:0000313" key="8">
    <source>
        <dbReference type="Proteomes" id="UP000199409"/>
    </source>
</evidence>
<dbReference type="GO" id="GO:0030288">
    <property type="term" value="C:outer membrane-bounded periplasmic space"/>
    <property type="evidence" value="ECO:0007669"/>
    <property type="project" value="TreeGrafter"/>
</dbReference>
<dbReference type="STRING" id="37625.SAMN05660420_01613"/>
<evidence type="ECO:0000256" key="6">
    <source>
        <dbReference type="SAM" id="Phobius"/>
    </source>
</evidence>
<accession>A0A1H3ZQ43</accession>
<keyword evidence="4 6" id="KW-1133">Transmembrane helix</keyword>
<keyword evidence="8" id="KW-1185">Reference proteome</keyword>
<protein>
    <submittedName>
        <fullName evidence="7">LPS export ABC transporter protein LptC</fullName>
    </submittedName>
</protein>
<proteinExistence type="predicted"/>
<organism evidence="7 8">
    <name type="scientific">Desulfuromusa kysingii</name>
    <dbReference type="NCBI Taxonomy" id="37625"/>
    <lineage>
        <taxon>Bacteria</taxon>
        <taxon>Pseudomonadati</taxon>
        <taxon>Thermodesulfobacteriota</taxon>
        <taxon>Desulfuromonadia</taxon>
        <taxon>Desulfuromonadales</taxon>
        <taxon>Geopsychrobacteraceae</taxon>
        <taxon>Desulfuromusa</taxon>
    </lineage>
</organism>
<reference evidence="7 8" key="1">
    <citation type="submission" date="2016-10" db="EMBL/GenBank/DDBJ databases">
        <authorList>
            <person name="de Groot N.N."/>
        </authorList>
    </citation>
    <scope>NUCLEOTIDE SEQUENCE [LARGE SCALE GENOMIC DNA]</scope>
    <source>
        <strain evidence="7 8">DSM 7343</strain>
    </source>
</reference>
<evidence type="ECO:0000256" key="2">
    <source>
        <dbReference type="ARBA" id="ARBA00022519"/>
    </source>
</evidence>
<dbReference type="AlphaFoldDB" id="A0A1H3ZQ43"/>
<evidence type="ECO:0000256" key="5">
    <source>
        <dbReference type="ARBA" id="ARBA00023136"/>
    </source>
</evidence>
<dbReference type="RefSeq" id="WP_092346519.1">
    <property type="nucleotide sequence ID" value="NZ_FNQN01000004.1"/>
</dbReference>
<dbReference type="GO" id="GO:0015221">
    <property type="term" value="F:lipopolysaccharide transmembrane transporter activity"/>
    <property type="evidence" value="ECO:0007669"/>
    <property type="project" value="InterPro"/>
</dbReference>
<evidence type="ECO:0000256" key="3">
    <source>
        <dbReference type="ARBA" id="ARBA00022692"/>
    </source>
</evidence>
<dbReference type="Gene3D" id="2.60.450.10">
    <property type="entry name" value="Lipopolysaccharide (LPS) transport protein A like domain"/>
    <property type="match status" value="1"/>
</dbReference>
<feature type="transmembrane region" description="Helical" evidence="6">
    <location>
        <begin position="7"/>
        <end position="27"/>
    </location>
</feature>
<dbReference type="GO" id="GO:0017089">
    <property type="term" value="F:glycolipid transfer activity"/>
    <property type="evidence" value="ECO:0007669"/>
    <property type="project" value="TreeGrafter"/>
</dbReference>
<evidence type="ECO:0000313" key="7">
    <source>
        <dbReference type="EMBL" id="SEA25374.1"/>
    </source>
</evidence>
<dbReference type="EMBL" id="FNQN01000004">
    <property type="protein sequence ID" value="SEA25374.1"/>
    <property type="molecule type" value="Genomic_DNA"/>
</dbReference>
<keyword evidence="2" id="KW-0997">Cell inner membrane</keyword>
<keyword evidence="1" id="KW-1003">Cell membrane</keyword>
<keyword evidence="5 6" id="KW-0472">Membrane</keyword>
<keyword evidence="3 6" id="KW-0812">Transmembrane</keyword>
<dbReference type="InterPro" id="IPR052363">
    <property type="entry name" value="LPS_export_LptC"/>
</dbReference>
<dbReference type="OrthoDB" id="5397263at2"/>
<dbReference type="NCBIfam" id="TIGR04409">
    <property type="entry name" value="LptC_YrbK"/>
    <property type="match status" value="1"/>
</dbReference>
<dbReference type="PANTHER" id="PTHR37481:SF1">
    <property type="entry name" value="LIPOPOLYSACCHARIDE EXPORT SYSTEM PROTEIN LPTC"/>
    <property type="match status" value="1"/>
</dbReference>
<name>A0A1H3ZQ43_9BACT</name>